<reference evidence="1 2" key="1">
    <citation type="submission" date="2019-03" db="EMBL/GenBank/DDBJ databases">
        <title>Genomic Encyclopedia of Type Strains, Phase IV (KMG-IV): sequencing the most valuable type-strain genomes for metagenomic binning, comparative biology and taxonomic classification.</title>
        <authorList>
            <person name="Goeker M."/>
        </authorList>
    </citation>
    <scope>NUCLEOTIDE SEQUENCE [LARGE SCALE GENOMIC DNA]</scope>
    <source>
        <strain evidence="1 2">DSM 103236</strain>
    </source>
</reference>
<proteinExistence type="predicted"/>
<evidence type="ECO:0000313" key="2">
    <source>
        <dbReference type="Proteomes" id="UP000295684"/>
    </source>
</evidence>
<organism evidence="1 2">
    <name type="scientific">Pedobacter psychrotolerans</name>
    <dbReference type="NCBI Taxonomy" id="1843235"/>
    <lineage>
        <taxon>Bacteria</taxon>
        <taxon>Pseudomonadati</taxon>
        <taxon>Bacteroidota</taxon>
        <taxon>Sphingobacteriia</taxon>
        <taxon>Sphingobacteriales</taxon>
        <taxon>Sphingobacteriaceae</taxon>
        <taxon>Pedobacter</taxon>
    </lineage>
</organism>
<dbReference type="AlphaFoldDB" id="A0A4R2HMR4"/>
<sequence length="68" mass="7755">MCKVSVARRRIRGGVNAGWRRGKEINFLSQQFNTTLNIGRIIKLLSIKQSVRLMISLKILFKLVIAIS</sequence>
<name>A0A4R2HMR4_9SPHI</name>
<evidence type="ECO:0000313" key="1">
    <source>
        <dbReference type="EMBL" id="TCO31105.1"/>
    </source>
</evidence>
<comment type="caution">
    <text evidence="1">The sequence shown here is derived from an EMBL/GenBank/DDBJ whole genome shotgun (WGS) entry which is preliminary data.</text>
</comment>
<dbReference type="EMBL" id="SLWO01000001">
    <property type="protein sequence ID" value="TCO31105.1"/>
    <property type="molecule type" value="Genomic_DNA"/>
</dbReference>
<dbReference type="Proteomes" id="UP000295684">
    <property type="component" value="Unassembled WGS sequence"/>
</dbReference>
<accession>A0A4R2HMR4</accession>
<gene>
    <name evidence="1" type="ORF">EV200_101552</name>
</gene>
<protein>
    <submittedName>
        <fullName evidence="1">Uncharacterized protein</fullName>
    </submittedName>
</protein>